<evidence type="ECO:0000313" key="2">
    <source>
        <dbReference type="WBParaSite" id="GPLIN_000991000"/>
    </source>
</evidence>
<name>A0A183CAL0_GLOPA</name>
<reference evidence="2" key="2">
    <citation type="submission" date="2016-06" db="UniProtKB">
        <authorList>
            <consortium name="WormBaseParasite"/>
        </authorList>
    </citation>
    <scope>IDENTIFICATION</scope>
</reference>
<accession>A0A183CAL0</accession>
<protein>
    <submittedName>
        <fullName evidence="2">Uncharacterized protein</fullName>
    </submittedName>
</protein>
<keyword evidence="1" id="KW-1185">Reference proteome</keyword>
<sequence>MKNSLIRHDKAIIHLNKIVRELCHQMMFAAMVELEHLKEVLKLVLFMKQILQIVKDDKEKVKHTIEHLSIEQKQIVGQMPAHLSAVIAAEAKKLTNLRIGQRKIKK</sequence>
<organism evidence="1 2">
    <name type="scientific">Globodera pallida</name>
    <name type="common">Potato cyst nematode worm</name>
    <name type="synonym">Heterodera pallida</name>
    <dbReference type="NCBI Taxonomy" id="36090"/>
    <lineage>
        <taxon>Eukaryota</taxon>
        <taxon>Metazoa</taxon>
        <taxon>Ecdysozoa</taxon>
        <taxon>Nematoda</taxon>
        <taxon>Chromadorea</taxon>
        <taxon>Rhabditida</taxon>
        <taxon>Tylenchina</taxon>
        <taxon>Tylenchomorpha</taxon>
        <taxon>Tylenchoidea</taxon>
        <taxon>Heteroderidae</taxon>
        <taxon>Heteroderinae</taxon>
        <taxon>Globodera</taxon>
    </lineage>
</organism>
<dbReference type="AlphaFoldDB" id="A0A183CAL0"/>
<evidence type="ECO:0000313" key="1">
    <source>
        <dbReference type="Proteomes" id="UP000050741"/>
    </source>
</evidence>
<reference evidence="1" key="1">
    <citation type="submission" date="2014-05" db="EMBL/GenBank/DDBJ databases">
        <title>The genome and life-stage specific transcriptomes of Globodera pallida elucidate key aspects of plant parasitism by a cyst nematode.</title>
        <authorList>
            <person name="Cotton J.A."/>
            <person name="Lilley C.J."/>
            <person name="Jones L.M."/>
            <person name="Kikuchi T."/>
            <person name="Reid A.J."/>
            <person name="Thorpe P."/>
            <person name="Tsai I.J."/>
            <person name="Beasley H."/>
            <person name="Blok V."/>
            <person name="Cock P.J.A."/>
            <person name="Van den Akker S.E."/>
            <person name="Holroyd N."/>
            <person name="Hunt M."/>
            <person name="Mantelin S."/>
            <person name="Naghra H."/>
            <person name="Pain A."/>
            <person name="Palomares-Rius J.E."/>
            <person name="Zarowiecki M."/>
            <person name="Berriman M."/>
            <person name="Jones J.T."/>
            <person name="Urwin P.E."/>
        </authorList>
    </citation>
    <scope>NUCLEOTIDE SEQUENCE [LARGE SCALE GENOMIC DNA]</scope>
    <source>
        <strain evidence="1">Lindley</strain>
    </source>
</reference>
<dbReference type="Proteomes" id="UP000050741">
    <property type="component" value="Unassembled WGS sequence"/>
</dbReference>
<dbReference type="WBParaSite" id="GPLIN_000991000">
    <property type="protein sequence ID" value="GPLIN_000991000"/>
    <property type="gene ID" value="GPLIN_000991000"/>
</dbReference>
<proteinExistence type="predicted"/>